<keyword evidence="1" id="KW-0406">Ion transport</keyword>
<dbReference type="InterPro" id="IPR018490">
    <property type="entry name" value="cNMP-bd_dom_sf"/>
</dbReference>
<keyword evidence="1" id="KW-0813">Transport</keyword>
<dbReference type="InterPro" id="IPR050866">
    <property type="entry name" value="CNG_cation_channel"/>
</dbReference>
<dbReference type="Gene3D" id="2.60.120.10">
    <property type="entry name" value="Jelly Rolls"/>
    <property type="match status" value="1"/>
</dbReference>
<keyword evidence="5" id="KW-1185">Reference proteome</keyword>
<dbReference type="CDD" id="cd00038">
    <property type="entry name" value="CAP_ED"/>
    <property type="match status" value="1"/>
</dbReference>
<name>A0ABP0PB13_9DINO</name>
<evidence type="ECO:0000313" key="5">
    <source>
        <dbReference type="Proteomes" id="UP001642464"/>
    </source>
</evidence>
<feature type="compositionally biased region" description="Basic and acidic residues" evidence="2">
    <location>
        <begin position="239"/>
        <end position="250"/>
    </location>
</feature>
<dbReference type="PANTHER" id="PTHR45638">
    <property type="entry name" value="CYCLIC NUCLEOTIDE-GATED CATION CHANNEL SUBUNIT A"/>
    <property type="match status" value="1"/>
</dbReference>
<evidence type="ECO:0000256" key="2">
    <source>
        <dbReference type="SAM" id="MobiDB-lite"/>
    </source>
</evidence>
<dbReference type="EMBL" id="CAXAMM010034446">
    <property type="protein sequence ID" value="CAK9072818.1"/>
    <property type="molecule type" value="Genomic_DNA"/>
</dbReference>
<evidence type="ECO:0000256" key="1">
    <source>
        <dbReference type="ARBA" id="ARBA00023286"/>
    </source>
</evidence>
<gene>
    <name evidence="4" type="ORF">SCF082_LOCUS35754</name>
</gene>
<protein>
    <submittedName>
        <fullName evidence="4">Potassium/sodium hyperpolarization-activated cyclic nucleotide-gated channel 2 (Brain cyclic nucleotide-gated channel 2) (BCNG-2)</fullName>
    </submittedName>
</protein>
<dbReference type="Pfam" id="PF00027">
    <property type="entry name" value="cNMP_binding"/>
    <property type="match status" value="1"/>
</dbReference>
<feature type="region of interest" description="Disordered" evidence="2">
    <location>
        <begin position="1"/>
        <end position="53"/>
    </location>
</feature>
<dbReference type="PROSITE" id="PS50042">
    <property type="entry name" value="CNMP_BINDING_3"/>
    <property type="match status" value="1"/>
</dbReference>
<sequence>MASEWSEWSARKKTQRRANTETLRSLATGGLEHLDEPSFARPTLSLSTKAKVRKRDFSTDALDEDTERQAPSLEARGVIDKVGMDELRAMKSSISEVPLFKECSPKFVEAIAEQVSHRLFTPGQEIMTEGDNGDSMYILHRGEVEVLIGSQRVCTLKDGAVFGEIAALCKNPLLARRTATIRALTLCDCRVTYRESLLKVMTRFKADEEILAKRLEARLVELRKMGKLPHQKEWWRVDVKSDSSRDHDRPSLPAISLPRGRGEKENARPPTLPMKSITDGESPQFVSLLGSLHRGEGEGDTAIPLWALEMACSRSHAGSKAHTKLQGFESSTSRGRSPRTRGPSCMSSLASMKADARDRGELDAIDGPRSARVARSAPVPQIRGMGPFGPHLHDIRSSR</sequence>
<feature type="domain" description="Cyclic nucleotide-binding" evidence="3">
    <location>
        <begin position="99"/>
        <end position="201"/>
    </location>
</feature>
<keyword evidence="1" id="KW-1071">Ligand-gated ion channel</keyword>
<comment type="caution">
    <text evidence="4">The sequence shown here is derived from an EMBL/GenBank/DDBJ whole genome shotgun (WGS) entry which is preliminary data.</text>
</comment>
<feature type="region of interest" description="Disordered" evidence="2">
    <location>
        <begin position="319"/>
        <end position="399"/>
    </location>
</feature>
<dbReference type="InterPro" id="IPR000595">
    <property type="entry name" value="cNMP-bd_dom"/>
</dbReference>
<evidence type="ECO:0000259" key="3">
    <source>
        <dbReference type="PROSITE" id="PS50042"/>
    </source>
</evidence>
<organism evidence="4 5">
    <name type="scientific">Durusdinium trenchii</name>
    <dbReference type="NCBI Taxonomy" id="1381693"/>
    <lineage>
        <taxon>Eukaryota</taxon>
        <taxon>Sar</taxon>
        <taxon>Alveolata</taxon>
        <taxon>Dinophyceae</taxon>
        <taxon>Suessiales</taxon>
        <taxon>Symbiodiniaceae</taxon>
        <taxon>Durusdinium</taxon>
    </lineage>
</organism>
<dbReference type="PANTHER" id="PTHR45638:SF11">
    <property type="entry name" value="CYCLIC NUCLEOTIDE-GATED CATION CHANNEL SUBUNIT A"/>
    <property type="match status" value="1"/>
</dbReference>
<evidence type="ECO:0000313" key="4">
    <source>
        <dbReference type="EMBL" id="CAK9072818.1"/>
    </source>
</evidence>
<keyword evidence="1" id="KW-0407">Ion channel</keyword>
<feature type="compositionally biased region" description="Low complexity" evidence="2">
    <location>
        <begin position="330"/>
        <end position="344"/>
    </location>
</feature>
<accession>A0ABP0PB13</accession>
<dbReference type="Proteomes" id="UP001642464">
    <property type="component" value="Unassembled WGS sequence"/>
</dbReference>
<dbReference type="SUPFAM" id="SSF51206">
    <property type="entry name" value="cAMP-binding domain-like"/>
    <property type="match status" value="1"/>
</dbReference>
<reference evidence="4 5" key="1">
    <citation type="submission" date="2024-02" db="EMBL/GenBank/DDBJ databases">
        <authorList>
            <person name="Chen Y."/>
            <person name="Shah S."/>
            <person name="Dougan E. K."/>
            <person name="Thang M."/>
            <person name="Chan C."/>
        </authorList>
    </citation>
    <scope>NUCLEOTIDE SEQUENCE [LARGE SCALE GENOMIC DNA]</scope>
</reference>
<dbReference type="SMART" id="SM00100">
    <property type="entry name" value="cNMP"/>
    <property type="match status" value="1"/>
</dbReference>
<dbReference type="InterPro" id="IPR014710">
    <property type="entry name" value="RmlC-like_jellyroll"/>
</dbReference>
<proteinExistence type="predicted"/>
<feature type="region of interest" description="Disordered" evidence="2">
    <location>
        <begin position="239"/>
        <end position="281"/>
    </location>
</feature>